<proteinExistence type="inferred from homology"/>
<accession>A0A4D6GX39</accession>
<dbReference type="PIRSF" id="PIRSF000858">
    <property type="entry name" value="SCOT-t"/>
    <property type="match status" value="1"/>
</dbReference>
<reference evidence="4" key="3">
    <citation type="journal article" name="MicrobiologyOpen">
        <title>Whole-genome comparison between the type strain of Halobacterium salinarum (DSM 3754(T)) and the laboratory strains R1 and NRC-1.</title>
        <authorList>
            <person name="Pfeiffer F."/>
            <person name="Losensky G."/>
            <person name="Marchfelder A."/>
            <person name="Habermann B."/>
            <person name="Dyall-Smith M."/>
        </authorList>
    </citation>
    <scope>NUCLEOTIDE SEQUENCE</scope>
    <source>
        <strain evidence="4">91-R6</strain>
    </source>
</reference>
<dbReference type="RefSeq" id="WP_010904147.1">
    <property type="nucleotide sequence ID" value="NZ_VRYN01000006.1"/>
</dbReference>
<dbReference type="EC" id="2.8.3.-" evidence="4"/>
<evidence type="ECO:0000313" key="7">
    <source>
        <dbReference type="Proteomes" id="UP000323075"/>
    </source>
</evidence>
<evidence type="ECO:0000313" key="5">
    <source>
        <dbReference type="EMBL" id="TYO75399.1"/>
    </source>
</evidence>
<dbReference type="SUPFAM" id="SSF100950">
    <property type="entry name" value="NagB/RpiA/CoA transferase-like"/>
    <property type="match status" value="2"/>
</dbReference>
<geneLocation type="plasmid" evidence="6">
    <name>phsal1</name>
</geneLocation>
<dbReference type="GO" id="GO:0008410">
    <property type="term" value="F:CoA-transferase activity"/>
    <property type="evidence" value="ECO:0007669"/>
    <property type="project" value="InterPro"/>
</dbReference>
<dbReference type="Proteomes" id="UP000296216">
    <property type="component" value="Plasmid pHSAL1"/>
</dbReference>
<dbReference type="InterPro" id="IPR037171">
    <property type="entry name" value="NagB/RpiA_transferase-like"/>
</dbReference>
<dbReference type="GeneID" id="68695238"/>
<name>A0A4D6GX39_HALS9</name>
<evidence type="ECO:0000313" key="4">
    <source>
        <dbReference type="EMBL" id="QCC46061.1"/>
    </source>
</evidence>
<evidence type="ECO:0000313" key="6">
    <source>
        <dbReference type="Proteomes" id="UP000296216"/>
    </source>
</evidence>
<evidence type="ECO:0000256" key="3">
    <source>
        <dbReference type="SAM" id="MobiDB-lite"/>
    </source>
</evidence>
<comment type="similarity">
    <text evidence="1">Belongs to the 3-oxoacid CoA-transferase family.</text>
</comment>
<dbReference type="InterPro" id="IPR014388">
    <property type="entry name" value="3-oxoacid_CoA-transferase"/>
</dbReference>
<protein>
    <submittedName>
        <fullName evidence="4">3-oxoacid CoA-transferase</fullName>
        <ecNumber evidence="4">2.8.3.-</ecNumber>
    </submittedName>
    <submittedName>
        <fullName evidence="5">Propionate CoA-transferase</fullName>
    </submittedName>
</protein>
<dbReference type="AlphaFoldDB" id="A0A4D6GX39"/>
<organism evidence="4 6">
    <name type="scientific">Halobacterium salinarum (strain ATCC 33171 / DSM 3754 / JCM 8978 / NBRC 102687 / NCIMB 764 / 91-R6)</name>
    <dbReference type="NCBI Taxonomy" id="2597657"/>
    <lineage>
        <taxon>Archaea</taxon>
        <taxon>Methanobacteriati</taxon>
        <taxon>Methanobacteriota</taxon>
        <taxon>Stenosarchaea group</taxon>
        <taxon>Halobacteria</taxon>
        <taxon>Halobacteriales</taxon>
        <taxon>Halobacteriaceae</taxon>
        <taxon>Halobacterium</taxon>
    </lineage>
</organism>
<dbReference type="SMART" id="SM00882">
    <property type="entry name" value="CoA_trans"/>
    <property type="match status" value="1"/>
</dbReference>
<dbReference type="Gene3D" id="3.40.1080.10">
    <property type="entry name" value="Glutaconate Coenzyme A-transferase"/>
    <property type="match status" value="2"/>
</dbReference>
<dbReference type="PANTHER" id="PTHR43293">
    <property type="entry name" value="ACETATE COA-TRANSFERASE YDIF"/>
    <property type="match status" value="1"/>
</dbReference>
<dbReference type="InterPro" id="IPR004165">
    <property type="entry name" value="CoA_trans_fam_I"/>
</dbReference>
<dbReference type="GO" id="GO:0046952">
    <property type="term" value="P:ketone body catabolic process"/>
    <property type="evidence" value="ECO:0007669"/>
    <property type="project" value="InterPro"/>
</dbReference>
<dbReference type="Proteomes" id="UP000323075">
    <property type="component" value="Unassembled WGS sequence"/>
</dbReference>
<dbReference type="PANTHER" id="PTHR43293:SF1">
    <property type="entry name" value="ACETATE COA-TRANSFERASE YDIF"/>
    <property type="match status" value="1"/>
</dbReference>
<gene>
    <name evidence="5" type="ORF">APQ99_02041</name>
    <name evidence="4" type="ORF">HBSAL_12425</name>
</gene>
<dbReference type="Pfam" id="PF01144">
    <property type="entry name" value="CoA_trans"/>
    <property type="match status" value="1"/>
</dbReference>
<dbReference type="EMBL" id="VRYN01000006">
    <property type="protein sequence ID" value="TYO75399.1"/>
    <property type="molecule type" value="Genomic_DNA"/>
</dbReference>
<dbReference type="EMBL" id="CP038632">
    <property type="protein sequence ID" value="QCC46061.1"/>
    <property type="molecule type" value="Genomic_DNA"/>
</dbReference>
<reference evidence="4 6" key="1">
    <citation type="journal article" date="2019" name="Microbiol. Resour. Announc.">
        <title>The Genome Sequence of the Halobacterium salinarum Type Strain Is Closely Related to That of Laboratory Strains NRC-1 and R1.</title>
        <authorList>
            <person name="Pfeiffer F."/>
            <person name="Marchfelder A."/>
            <person name="Habermann B."/>
            <person name="Dyall-Smith M.L."/>
        </authorList>
    </citation>
    <scope>NUCLEOTIDE SEQUENCE [LARGE SCALE GENOMIC DNA]</scope>
    <source>
        <strain evidence="4">91-R6</strain>
        <strain evidence="6">ATCC 33171 / DSM 3754 / JCM 8978 / NBRC 102687 / NCIMB 764 / 91-R6</strain>
        <plasmid evidence="6">phsal1</plasmid>
    </source>
</reference>
<evidence type="ECO:0000256" key="2">
    <source>
        <dbReference type="ARBA" id="ARBA00022679"/>
    </source>
</evidence>
<keyword evidence="2 4" id="KW-0808">Transferase</keyword>
<feature type="region of interest" description="Disordered" evidence="3">
    <location>
        <begin position="243"/>
        <end position="273"/>
    </location>
</feature>
<geneLocation type="plasmid" evidence="4">
    <name>pHSAL1</name>
</geneLocation>
<keyword evidence="4" id="KW-0614">Plasmid</keyword>
<evidence type="ECO:0000256" key="1">
    <source>
        <dbReference type="ARBA" id="ARBA00007154"/>
    </source>
</evidence>
<reference evidence="5 7" key="2">
    <citation type="submission" date="2019-07" db="EMBL/GenBank/DDBJ databases">
        <title>Genomic Encyclopedia of Archaeal and Bacterial Type Strains, Phase II (KMG-II): from individual species to whole genera.</title>
        <authorList>
            <person name="Goeker M."/>
        </authorList>
    </citation>
    <scope>NUCLEOTIDE SEQUENCE [LARGE SCALE GENOMIC DNA]</scope>
    <source>
        <strain evidence="5 7">DSM 3754</strain>
    </source>
</reference>
<sequence>MVTQQSRREAVACVESGDTVGIGGFVATGIPEAVLAALGDRYERTRAPQDLTLYQPAAEGDRQGHGVSHLVQEGMLERTIASHWGFTPDLMAAVVNNEIEAYNLPFGVLDHLLRDTAAGKPGTITHVGLDTFVDPRRDGGKANAVTSEDLVERVTLNGTEYLFYHAVPIDVAVIRGTTADEHGNVTMEREALASNMLALAQAAHNTGGRVIAQVERVTSAGTLAPHDVAVPGVVVDSVVEASPEDHPQTYGSAYDPAHSGTVKPPTPSTDPLPIDERTIIARRAAMELDAGAVINLGVGIPELVSTAAAEGGVGDAITETVESGPVGGAASGGIEFGTAVNHDALVSSPQQFDFYDGGGLDVGFLGMAQVDAQGNVNVSRFGSQFPGCGGFINITQNAAAVVFCGTLTTGGLSVAVADGTITVTSEGAHSKFVEDVEHVTFSADHALETDQSVVYVTERAVFELTPDGLTLTEVAPGIDPGAVIAQLGFDPAVADPLGVMPARLFADAPPDLTDVV</sequence>